<dbReference type="Proteomes" id="UP000434052">
    <property type="component" value="Unassembled WGS sequence"/>
</dbReference>
<accession>A0A6P1ZIX8</accession>
<reference evidence="1 2" key="1">
    <citation type="submission" date="2018-06" db="EMBL/GenBank/DDBJ databases">
        <title>Complete genome of Desulfovibrio marinus P48SEP.</title>
        <authorList>
            <person name="Crispim J.S."/>
            <person name="Vidigal P.M.P."/>
            <person name="Silva L.C.F."/>
            <person name="Araujo L.C."/>
            <person name="Laguardia C.N."/>
            <person name="Dias R.S."/>
            <person name="Sousa M.P."/>
            <person name="Paula S.O."/>
            <person name="Silva C."/>
        </authorList>
    </citation>
    <scope>NUCLEOTIDE SEQUENCE [LARGE SCALE GENOMIC DNA]</scope>
    <source>
        <strain evidence="1 2">P48SEP</strain>
    </source>
</reference>
<dbReference type="RefSeq" id="WP_144234784.1">
    <property type="nucleotide sequence ID" value="NZ_QMIF01000003.1"/>
</dbReference>
<sequence>MVPANTTAPRTLAQYDGDAFAMNMATLLAGANAAHHGRGVWLRGVRPVRVDSLRLDMADGKGGVFQRTVTARTHTPSQDCPRIAMRFGHDAQREARSTRVYED</sequence>
<protein>
    <submittedName>
        <fullName evidence="1">Uncharacterized protein</fullName>
    </submittedName>
</protein>
<gene>
    <name evidence="1" type="ORF">DQK91_07470</name>
</gene>
<evidence type="ECO:0000313" key="2">
    <source>
        <dbReference type="Proteomes" id="UP000434052"/>
    </source>
</evidence>
<comment type="caution">
    <text evidence="1">The sequence shown here is derived from an EMBL/GenBank/DDBJ whole genome shotgun (WGS) entry which is preliminary data.</text>
</comment>
<proteinExistence type="predicted"/>
<name>A0A6P1ZIX8_9BACT</name>
<evidence type="ECO:0000313" key="1">
    <source>
        <dbReference type="EMBL" id="TVM35224.1"/>
    </source>
</evidence>
<dbReference type="EMBL" id="QMIF01000003">
    <property type="protein sequence ID" value="TVM35224.1"/>
    <property type="molecule type" value="Genomic_DNA"/>
</dbReference>
<dbReference type="AlphaFoldDB" id="A0A6P1ZIX8"/>
<organism evidence="1 2">
    <name type="scientific">Oceanidesulfovibrio marinus</name>
    <dbReference type="NCBI Taxonomy" id="370038"/>
    <lineage>
        <taxon>Bacteria</taxon>
        <taxon>Pseudomonadati</taxon>
        <taxon>Thermodesulfobacteriota</taxon>
        <taxon>Desulfovibrionia</taxon>
        <taxon>Desulfovibrionales</taxon>
        <taxon>Desulfovibrionaceae</taxon>
        <taxon>Oceanidesulfovibrio</taxon>
    </lineage>
</organism>